<dbReference type="Proteomes" id="UP000427769">
    <property type="component" value="Chromosome"/>
</dbReference>
<proteinExistence type="predicted"/>
<dbReference type="Gene3D" id="3.10.450.50">
    <property type="match status" value="1"/>
</dbReference>
<accession>A0A5K7ZKW8</accession>
<dbReference type="RefSeq" id="WP_155307467.1">
    <property type="nucleotide sequence ID" value="NZ_AP021875.1"/>
</dbReference>
<evidence type="ECO:0000313" key="3">
    <source>
        <dbReference type="Proteomes" id="UP000427769"/>
    </source>
</evidence>
<sequence>MDNVEMVKQGYQLFAKGDLEGVSALFDPEIEWNASQGLPYIEGDGVFIGFSSIVQNVFAKIPEKVEGFHIDIRELFGSGDKVVMVGQYQGVYKPTGKEFNANATHVWTIKDGKATKYFQAADSAEMIKP</sequence>
<dbReference type="InterPro" id="IPR032710">
    <property type="entry name" value="NTF2-like_dom_sf"/>
</dbReference>
<reference evidence="2 3" key="1">
    <citation type="submission" date="2019-11" db="EMBL/GenBank/DDBJ databases">
        <title>Comparative genomics of hydrocarbon-degrading Desulfosarcina strains.</title>
        <authorList>
            <person name="Watanabe M."/>
            <person name="Kojima H."/>
            <person name="Fukui M."/>
        </authorList>
    </citation>
    <scope>NUCLEOTIDE SEQUENCE [LARGE SCALE GENOMIC DNA]</scope>
    <source>
        <strain evidence="2 3">PP31</strain>
    </source>
</reference>
<dbReference type="OrthoDB" id="391735at2"/>
<dbReference type="InterPro" id="IPR037401">
    <property type="entry name" value="SnoaL-like"/>
</dbReference>
<evidence type="ECO:0000259" key="1">
    <source>
        <dbReference type="Pfam" id="PF12680"/>
    </source>
</evidence>
<dbReference type="AlphaFoldDB" id="A0A5K7ZKW8"/>
<gene>
    <name evidence="2" type="ORF">DSCW_63010</name>
</gene>
<evidence type="ECO:0000313" key="2">
    <source>
        <dbReference type="EMBL" id="BBO78884.1"/>
    </source>
</evidence>
<dbReference type="SUPFAM" id="SSF54427">
    <property type="entry name" value="NTF2-like"/>
    <property type="match status" value="1"/>
</dbReference>
<organism evidence="2 3">
    <name type="scientific">Desulfosarcina widdelii</name>
    <dbReference type="NCBI Taxonomy" id="947919"/>
    <lineage>
        <taxon>Bacteria</taxon>
        <taxon>Pseudomonadati</taxon>
        <taxon>Thermodesulfobacteriota</taxon>
        <taxon>Desulfobacteria</taxon>
        <taxon>Desulfobacterales</taxon>
        <taxon>Desulfosarcinaceae</taxon>
        <taxon>Desulfosarcina</taxon>
    </lineage>
</organism>
<dbReference type="PANTHER" id="PTHR41252">
    <property type="entry name" value="BLR2505 PROTEIN"/>
    <property type="match status" value="1"/>
</dbReference>
<dbReference type="EMBL" id="AP021875">
    <property type="protein sequence ID" value="BBO78884.1"/>
    <property type="molecule type" value="Genomic_DNA"/>
</dbReference>
<dbReference type="Pfam" id="PF12680">
    <property type="entry name" value="SnoaL_2"/>
    <property type="match status" value="1"/>
</dbReference>
<name>A0A5K7ZKW8_9BACT</name>
<dbReference type="KEGG" id="dwd:DSCW_63010"/>
<keyword evidence="3" id="KW-1185">Reference proteome</keyword>
<dbReference type="PANTHER" id="PTHR41252:SF1">
    <property type="entry name" value="BLR2505 PROTEIN"/>
    <property type="match status" value="1"/>
</dbReference>
<feature type="domain" description="SnoaL-like" evidence="1">
    <location>
        <begin position="7"/>
        <end position="116"/>
    </location>
</feature>
<protein>
    <recommendedName>
        <fullName evidence="1">SnoaL-like domain-containing protein</fullName>
    </recommendedName>
</protein>